<dbReference type="SMART" id="SM00679">
    <property type="entry name" value="CTNS"/>
    <property type="match status" value="2"/>
</dbReference>
<dbReference type="PANTHER" id="PTHR14856:SF9">
    <property type="entry name" value="PQ-LOOP REPEAT-CONTAINING PROTEIN 1"/>
    <property type="match status" value="1"/>
</dbReference>
<keyword evidence="3" id="KW-0677">Repeat</keyword>
<keyword evidence="5 8" id="KW-0472">Membrane</keyword>
<evidence type="ECO:0000256" key="5">
    <source>
        <dbReference type="ARBA" id="ARBA00023136"/>
    </source>
</evidence>
<evidence type="ECO:0000256" key="2">
    <source>
        <dbReference type="ARBA" id="ARBA00022692"/>
    </source>
</evidence>
<dbReference type="FunFam" id="1.20.1280.290:FF:000008">
    <property type="entry name" value="PQ-loop repeat-containing protein 1"/>
    <property type="match status" value="1"/>
</dbReference>
<dbReference type="GO" id="GO:0016020">
    <property type="term" value="C:membrane"/>
    <property type="evidence" value="ECO:0007669"/>
    <property type="project" value="UniProtKB-SubCell"/>
</dbReference>
<evidence type="ECO:0000256" key="6">
    <source>
        <dbReference type="ARBA" id="ARBA00040648"/>
    </source>
</evidence>
<dbReference type="GO" id="GO:0005768">
    <property type="term" value="C:endosome"/>
    <property type="evidence" value="ECO:0007669"/>
    <property type="project" value="TreeGrafter"/>
</dbReference>
<dbReference type="Pfam" id="PF04193">
    <property type="entry name" value="PQ-loop"/>
    <property type="match status" value="2"/>
</dbReference>
<dbReference type="InterPro" id="IPR052241">
    <property type="entry name" value="SLC66/Scramblase_ANY1"/>
</dbReference>
<dbReference type="AlphaFoldDB" id="A0A6A7FU67"/>
<evidence type="ECO:0000256" key="4">
    <source>
        <dbReference type="ARBA" id="ARBA00022989"/>
    </source>
</evidence>
<organism evidence="9">
    <name type="scientific">Hirondellea gigas</name>
    <dbReference type="NCBI Taxonomy" id="1518452"/>
    <lineage>
        <taxon>Eukaryota</taxon>
        <taxon>Metazoa</taxon>
        <taxon>Ecdysozoa</taxon>
        <taxon>Arthropoda</taxon>
        <taxon>Crustacea</taxon>
        <taxon>Multicrustacea</taxon>
        <taxon>Malacostraca</taxon>
        <taxon>Eumalacostraca</taxon>
        <taxon>Peracarida</taxon>
        <taxon>Amphipoda</taxon>
        <taxon>Amphilochidea</taxon>
        <taxon>Lysianassida</taxon>
        <taxon>Lysianassidira</taxon>
        <taxon>Lysianassoidea</taxon>
        <taxon>Lysianassidae</taxon>
        <taxon>Hirondellea</taxon>
    </lineage>
</organism>
<comment type="subcellular location">
    <subcellularLocation>
        <location evidence="1">Membrane</location>
        <topology evidence="1">Multi-pass membrane protein</topology>
    </subcellularLocation>
</comment>
<dbReference type="InterPro" id="IPR006603">
    <property type="entry name" value="PQ-loop_rpt"/>
</dbReference>
<reference evidence="9" key="1">
    <citation type="submission" date="2017-11" db="EMBL/GenBank/DDBJ databases">
        <title>The sensing device of the deep-sea amphipod.</title>
        <authorList>
            <person name="Kobayashi H."/>
            <person name="Nagahama T."/>
            <person name="Arai W."/>
            <person name="Sasagawa Y."/>
            <person name="Umeda M."/>
            <person name="Hayashi T."/>
            <person name="Nikaido I."/>
            <person name="Watanabe H."/>
            <person name="Oguri K."/>
            <person name="Kitazato H."/>
            <person name="Fujioka K."/>
            <person name="Kido Y."/>
            <person name="Takami H."/>
        </authorList>
    </citation>
    <scope>NUCLEOTIDE SEQUENCE</scope>
    <source>
        <tissue evidence="9">Whole body</tissue>
    </source>
</reference>
<proteinExistence type="evidence at transcript level"/>
<dbReference type="GO" id="GO:0045332">
    <property type="term" value="P:phospholipid translocation"/>
    <property type="evidence" value="ECO:0007669"/>
    <property type="project" value="TreeGrafter"/>
</dbReference>
<dbReference type="FunFam" id="1.20.1280.290:FF:000005">
    <property type="entry name" value="PQ-loop repeat-containing protein 1"/>
    <property type="match status" value="1"/>
</dbReference>
<feature type="transmembrane region" description="Helical" evidence="8">
    <location>
        <begin position="82"/>
        <end position="101"/>
    </location>
</feature>
<feature type="transmembrane region" description="Helical" evidence="8">
    <location>
        <begin position="54"/>
        <end position="76"/>
    </location>
</feature>
<feature type="transmembrane region" description="Helical" evidence="8">
    <location>
        <begin position="134"/>
        <end position="152"/>
    </location>
</feature>
<dbReference type="PANTHER" id="PTHR14856">
    <property type="entry name" value="PQ-LOOP REPEAT-CONTAINING PROTEIN 1-LIKE PROTEIN"/>
    <property type="match status" value="1"/>
</dbReference>
<evidence type="ECO:0000313" key="9">
    <source>
        <dbReference type="EMBL" id="LAC21810.1"/>
    </source>
</evidence>
<name>A0A6A7FU67_9CRUS</name>
<dbReference type="GO" id="GO:0005802">
    <property type="term" value="C:trans-Golgi network"/>
    <property type="evidence" value="ECO:0007669"/>
    <property type="project" value="TreeGrafter"/>
</dbReference>
<evidence type="ECO:0000256" key="3">
    <source>
        <dbReference type="ARBA" id="ARBA00022737"/>
    </source>
</evidence>
<dbReference type="EMBL" id="IACT01002538">
    <property type="protein sequence ID" value="LAC21810.1"/>
    <property type="molecule type" value="mRNA"/>
</dbReference>
<accession>A0A6A7FU67</accession>
<dbReference type="GO" id="GO:0005829">
    <property type="term" value="C:cytosol"/>
    <property type="evidence" value="ECO:0007669"/>
    <property type="project" value="GOC"/>
</dbReference>
<dbReference type="GO" id="GO:0042147">
    <property type="term" value="P:retrograde transport, endosome to Golgi"/>
    <property type="evidence" value="ECO:0007669"/>
    <property type="project" value="TreeGrafter"/>
</dbReference>
<evidence type="ECO:0000256" key="8">
    <source>
        <dbReference type="SAM" id="Phobius"/>
    </source>
</evidence>
<feature type="transmembrane region" description="Helical" evidence="8">
    <location>
        <begin position="158"/>
        <end position="179"/>
    </location>
</feature>
<evidence type="ECO:0000256" key="1">
    <source>
        <dbReference type="ARBA" id="ARBA00004141"/>
    </source>
</evidence>
<keyword evidence="2 8" id="KW-0812">Transmembrane</keyword>
<evidence type="ECO:0000256" key="7">
    <source>
        <dbReference type="ARBA" id="ARBA00043159"/>
    </source>
</evidence>
<keyword evidence="4 8" id="KW-1133">Transmembrane helix</keyword>
<feature type="transmembrane region" description="Helical" evidence="8">
    <location>
        <begin position="21"/>
        <end position="42"/>
    </location>
</feature>
<dbReference type="Gene3D" id="1.20.1280.290">
    <property type="match status" value="2"/>
</dbReference>
<sequence>MEESGPLVTEMHAYRELFEQFAGHVCAVVMVVGGVVPYIPQYLHIKRTDQHEGFSLYVCLVLIIANTLRIIFWFGHWFETPLLLQSIVMNLTMMAMIHCCVKCRNKTQVLPKKEKIFTDFNYEYFWEWSDFQSYVEFVLTFATFGCMAMYLFLNNKLFVEVVGFAALLTEAMLAAPQFYRNMKAKSTHGMSGKMVCMWLMGDVFKTGYFYVRSSPVQFTTCGCLQVLLDLAVISQCFIYTGKKKDFIN</sequence>
<protein>
    <recommendedName>
        <fullName evidence="6">Solute carrier family 66 member 2</fullName>
    </recommendedName>
    <alternativeName>
        <fullName evidence="7">PQ-loop repeat-containing protein 1</fullName>
    </alternativeName>
</protein>